<evidence type="ECO:0000313" key="3">
    <source>
        <dbReference type="Proteomes" id="UP000193240"/>
    </source>
</evidence>
<accession>A0A1Y2LK65</accession>
<dbReference type="OMA" id="CAYVGDE"/>
<dbReference type="EMBL" id="KZ107863">
    <property type="protein sequence ID" value="OSS43577.1"/>
    <property type="molecule type" value="Genomic_DNA"/>
</dbReference>
<gene>
    <name evidence="2" type="ORF">B5807_11718</name>
</gene>
<dbReference type="PANTHER" id="PTHR24148">
    <property type="entry name" value="ANKYRIN REPEAT DOMAIN-CONTAINING PROTEIN 39 HOMOLOG-RELATED"/>
    <property type="match status" value="1"/>
</dbReference>
<dbReference type="InterPro" id="IPR052895">
    <property type="entry name" value="HetReg/Transcr_Mod"/>
</dbReference>
<protein>
    <recommendedName>
        <fullName evidence="1">Heterokaryon incompatibility domain-containing protein</fullName>
    </recommendedName>
</protein>
<proteinExistence type="predicted"/>
<organism evidence="2 3">
    <name type="scientific">Epicoccum nigrum</name>
    <name type="common">Soil fungus</name>
    <name type="synonym">Epicoccum purpurascens</name>
    <dbReference type="NCBI Taxonomy" id="105696"/>
    <lineage>
        <taxon>Eukaryota</taxon>
        <taxon>Fungi</taxon>
        <taxon>Dikarya</taxon>
        <taxon>Ascomycota</taxon>
        <taxon>Pezizomycotina</taxon>
        <taxon>Dothideomycetes</taxon>
        <taxon>Pleosporomycetidae</taxon>
        <taxon>Pleosporales</taxon>
        <taxon>Pleosporineae</taxon>
        <taxon>Didymellaceae</taxon>
        <taxon>Epicoccum</taxon>
    </lineage>
</organism>
<evidence type="ECO:0000259" key="1">
    <source>
        <dbReference type="Pfam" id="PF06985"/>
    </source>
</evidence>
<sequence>MSCRHPDIRKFDEVRCCLACGEAVFESSPTATTKEIAGSSYQYRRLNYTLGQEIRLIELLPGLPSDDIRCNIVHVNLDDNPEFEAVSYTWATEDGDDTLSKTIYTSNNAAISVTANCLSALRQLRRISSIRRLWVDAVCIDQTNTSERNHQVTMMTQIYTKAVNVRICIEDLQTRPFVDHPVPIDYGPLFEWLPNPTNFIPELIYRSLKRLISLRYFQRVWVIQEVALARVLYLHVNYREILFSRAILQYIQRKYPTKGVLSWDTSSKIADVLTCLRAGRGVQCADPKDKVFAVLGLMEPVARSLIPINYALKVEELYAYVGIAFIKIYKRMDIIRDLLHCSSQGLRMDDEIFEQYLTRWQGGATSRFRDQFSDNIIGPWSYDTDIRAISPSVPFTTTEDPVAATVPTNGPMIDTYTGNPLPTLQVRAHLIDIVAHNRMHHLELHHYNLELYHYKLGHGYEWMTACFELDPKENYNINYPERVWSETENLMKLMKLMKSQANWEDLQAFTELFRRDHYAPRDEVLVRGSGLPSMFRTHYSIGFSRVKVERQDFIFAVDGVRTPLILREDDGASSGYRIVGECYLWATLELDYWNPGTRKGIWSSRPYDLGQVQTRMINIY</sequence>
<feature type="domain" description="Heterokaryon incompatibility" evidence="1">
    <location>
        <begin position="83"/>
        <end position="225"/>
    </location>
</feature>
<name>A0A1Y2LK65_EPING</name>
<evidence type="ECO:0000313" key="2">
    <source>
        <dbReference type="EMBL" id="OSS43577.1"/>
    </source>
</evidence>
<reference evidence="2 3" key="1">
    <citation type="journal article" date="2017" name="Genome Announc.">
        <title>Genome sequence of the saprophytic ascomycete Epicoccum nigrum ICMP 19927 strain isolated from New Zealand.</title>
        <authorList>
            <person name="Fokin M."/>
            <person name="Fleetwood D."/>
            <person name="Weir B.S."/>
            <person name="Villas-Boas S.G."/>
        </authorList>
    </citation>
    <scope>NUCLEOTIDE SEQUENCE [LARGE SCALE GENOMIC DNA]</scope>
    <source>
        <strain evidence="2 3">ICMP 19927</strain>
    </source>
</reference>
<keyword evidence="3" id="KW-1185">Reference proteome</keyword>
<dbReference type="Pfam" id="PF06985">
    <property type="entry name" value="HET"/>
    <property type="match status" value="1"/>
</dbReference>
<dbReference type="InParanoid" id="A0A1Y2LK65"/>
<dbReference type="Proteomes" id="UP000193240">
    <property type="component" value="Unassembled WGS sequence"/>
</dbReference>
<dbReference type="InterPro" id="IPR010730">
    <property type="entry name" value="HET"/>
</dbReference>
<dbReference type="AlphaFoldDB" id="A0A1Y2LK65"/>
<dbReference type="PANTHER" id="PTHR24148:SF73">
    <property type="entry name" value="HET DOMAIN PROTEIN (AFU_ORTHOLOGUE AFUA_8G01020)"/>
    <property type="match status" value="1"/>
</dbReference>